<accession>A0AAW2FY50</accession>
<comment type="caution">
    <text evidence="1">The sequence shown here is derived from an EMBL/GenBank/DDBJ whole genome shotgun (WGS) entry which is preliminary data.</text>
</comment>
<evidence type="ECO:0000313" key="1">
    <source>
        <dbReference type="EMBL" id="KAL0120363.1"/>
    </source>
</evidence>
<name>A0AAW2FY50_9HYME</name>
<dbReference type="EMBL" id="JADYXP020000007">
    <property type="protein sequence ID" value="KAL0120363.1"/>
    <property type="molecule type" value="Genomic_DNA"/>
</dbReference>
<evidence type="ECO:0000313" key="2">
    <source>
        <dbReference type="Proteomes" id="UP001430953"/>
    </source>
</evidence>
<protein>
    <submittedName>
        <fullName evidence="1">Uncharacterized protein</fullName>
    </submittedName>
</protein>
<reference evidence="1 2" key="1">
    <citation type="submission" date="2023-03" db="EMBL/GenBank/DDBJ databases">
        <title>High recombination rates correlate with genetic variation in Cardiocondyla obscurior ants.</title>
        <authorList>
            <person name="Errbii M."/>
        </authorList>
    </citation>
    <scope>NUCLEOTIDE SEQUENCE [LARGE SCALE GENOMIC DNA]</scope>
    <source>
        <strain evidence="1">Alpha-2009</strain>
        <tissue evidence="1">Whole body</tissue>
    </source>
</reference>
<proteinExistence type="predicted"/>
<dbReference type="Proteomes" id="UP001430953">
    <property type="component" value="Unassembled WGS sequence"/>
</dbReference>
<sequence length="143" mass="16404">MGSDSEKEEVTHGSVWVPALICFRAGAAAVAGRSSQPQCARCPGPELQRRQPQSWWWSNDPRRLQDQWLPRREDLHLEYPGPLRAGRAVRRSCSDWLPPGPASPGSLPLRWSSRKICRRLRCWSSRRWSVIRNYIQNTSPNTS</sequence>
<gene>
    <name evidence="1" type="ORF">PUN28_008193</name>
</gene>
<organism evidence="1 2">
    <name type="scientific">Cardiocondyla obscurior</name>
    <dbReference type="NCBI Taxonomy" id="286306"/>
    <lineage>
        <taxon>Eukaryota</taxon>
        <taxon>Metazoa</taxon>
        <taxon>Ecdysozoa</taxon>
        <taxon>Arthropoda</taxon>
        <taxon>Hexapoda</taxon>
        <taxon>Insecta</taxon>
        <taxon>Pterygota</taxon>
        <taxon>Neoptera</taxon>
        <taxon>Endopterygota</taxon>
        <taxon>Hymenoptera</taxon>
        <taxon>Apocrita</taxon>
        <taxon>Aculeata</taxon>
        <taxon>Formicoidea</taxon>
        <taxon>Formicidae</taxon>
        <taxon>Myrmicinae</taxon>
        <taxon>Cardiocondyla</taxon>
    </lineage>
</organism>
<keyword evidence="2" id="KW-1185">Reference proteome</keyword>
<dbReference type="AlphaFoldDB" id="A0AAW2FY50"/>